<dbReference type="InterPro" id="IPR029002">
    <property type="entry name" value="PLPC/GPLD1"/>
</dbReference>
<accession>A0A3D4V828</accession>
<keyword evidence="1" id="KW-0472">Membrane</keyword>
<feature type="domain" description="Phospholipase C/D" evidence="2">
    <location>
        <begin position="109"/>
        <end position="225"/>
    </location>
</feature>
<evidence type="ECO:0000259" key="2">
    <source>
        <dbReference type="Pfam" id="PF00882"/>
    </source>
</evidence>
<dbReference type="AlphaFoldDB" id="A0A3D4V828"/>
<dbReference type="Pfam" id="PF00882">
    <property type="entry name" value="Zn_dep_PLPC"/>
    <property type="match status" value="1"/>
</dbReference>
<dbReference type="EMBL" id="DPIY01000008">
    <property type="protein sequence ID" value="HCT57286.1"/>
    <property type="molecule type" value="Genomic_DNA"/>
</dbReference>
<keyword evidence="1" id="KW-1133">Transmembrane helix</keyword>
<reference evidence="3 4" key="1">
    <citation type="journal article" date="2018" name="Nat. Biotechnol.">
        <title>A standardized bacterial taxonomy based on genome phylogeny substantially revises the tree of life.</title>
        <authorList>
            <person name="Parks D.H."/>
            <person name="Chuvochina M."/>
            <person name="Waite D.W."/>
            <person name="Rinke C."/>
            <person name="Skarshewski A."/>
            <person name="Chaumeil P.A."/>
            <person name="Hugenholtz P."/>
        </authorList>
    </citation>
    <scope>NUCLEOTIDE SEQUENCE [LARGE SCALE GENOMIC DNA]</scope>
    <source>
        <strain evidence="3">UBA8844</strain>
    </source>
</reference>
<organism evidence="3 4">
    <name type="scientific">Gemmatimonas aurantiaca</name>
    <dbReference type="NCBI Taxonomy" id="173480"/>
    <lineage>
        <taxon>Bacteria</taxon>
        <taxon>Pseudomonadati</taxon>
        <taxon>Gemmatimonadota</taxon>
        <taxon>Gemmatimonadia</taxon>
        <taxon>Gemmatimonadales</taxon>
        <taxon>Gemmatimonadaceae</taxon>
        <taxon>Gemmatimonas</taxon>
    </lineage>
</organism>
<evidence type="ECO:0000313" key="4">
    <source>
        <dbReference type="Proteomes" id="UP000264071"/>
    </source>
</evidence>
<keyword evidence="1" id="KW-0812">Transmembrane</keyword>
<sequence>MCCRRSSKTPRSRRCPPSAVCGSGPVRLLPGWPHREAAKPIPARPAPGRVPTTVILIWATSNRMGVLSSTGATGRTAGRQHVPWISVTLAVVLLIVITPTTAWAWTPGTHVFLGDAVLGNLSLLPSSLAALLSAHPADFLYGSIAADTSIAKKYAEVGRHCHSWHVGLEIHDEADSPALQAFALGYLAHLAADVVAHNFFVPRQLAVTSSTTALGHSYWESRIDTHIGDPWPRRARELLSIDHGRSDQHLDRILSPTLFGTPTNRRIFRGMVYVTDTESWQRIFQLVSEKSRWDLGDAEVGRYLARSFDYIIDLFQAWDRSEPFRFDPSGDKPLREAKKVRRLARRQGGDIRAALEADRMFGMPATPLHHAADLPAPLFTPRVRQVAG</sequence>
<gene>
    <name evidence="3" type="ORF">DGD08_08760</name>
</gene>
<evidence type="ECO:0000313" key="3">
    <source>
        <dbReference type="EMBL" id="HCT57286.1"/>
    </source>
</evidence>
<feature type="transmembrane region" description="Helical" evidence="1">
    <location>
        <begin position="84"/>
        <end position="105"/>
    </location>
</feature>
<proteinExistence type="predicted"/>
<dbReference type="Proteomes" id="UP000264071">
    <property type="component" value="Unassembled WGS sequence"/>
</dbReference>
<protein>
    <recommendedName>
        <fullName evidence="2">Phospholipase C/D domain-containing protein</fullName>
    </recommendedName>
</protein>
<comment type="caution">
    <text evidence="3">The sequence shown here is derived from an EMBL/GenBank/DDBJ whole genome shotgun (WGS) entry which is preliminary data.</text>
</comment>
<evidence type="ECO:0000256" key="1">
    <source>
        <dbReference type="SAM" id="Phobius"/>
    </source>
</evidence>
<name>A0A3D4V828_9BACT</name>